<evidence type="ECO:0000313" key="3">
    <source>
        <dbReference type="EMBL" id="KAK2862755.1"/>
    </source>
</evidence>
<dbReference type="GO" id="GO:0005858">
    <property type="term" value="C:axonemal dynein complex"/>
    <property type="evidence" value="ECO:0007669"/>
    <property type="project" value="TreeGrafter"/>
</dbReference>
<accession>A0AA88NQS7</accession>
<dbReference type="PANTHER" id="PTHR46532">
    <property type="entry name" value="MALE FERTILITY FACTOR KL5"/>
    <property type="match status" value="1"/>
</dbReference>
<comment type="caution">
    <text evidence="3">The sequence shown here is derived from an EMBL/GenBank/DDBJ whole genome shotgun (WGS) entry which is preliminary data.</text>
</comment>
<reference evidence="3" key="1">
    <citation type="submission" date="2023-07" db="EMBL/GenBank/DDBJ databases">
        <title>Chromosome-level Genome Assembly of Striped Snakehead (Channa striata).</title>
        <authorList>
            <person name="Liu H."/>
        </authorList>
    </citation>
    <scope>NUCLEOTIDE SEQUENCE</scope>
    <source>
        <strain evidence="3">Gz</strain>
        <tissue evidence="3">Muscle</tissue>
    </source>
</reference>
<evidence type="ECO:0000259" key="1">
    <source>
        <dbReference type="Pfam" id="PF08385"/>
    </source>
</evidence>
<dbReference type="Proteomes" id="UP001187415">
    <property type="component" value="Unassembled WGS sequence"/>
</dbReference>
<dbReference type="EMBL" id="JAUPFM010000001">
    <property type="protein sequence ID" value="KAK2862755.1"/>
    <property type="molecule type" value="Genomic_DNA"/>
</dbReference>
<feature type="domain" description="Dynein heavy chain tail" evidence="1">
    <location>
        <begin position="176"/>
        <end position="736"/>
    </location>
</feature>
<organism evidence="3 4">
    <name type="scientific">Channa striata</name>
    <name type="common">Snakehead murrel</name>
    <name type="synonym">Ophicephalus striatus</name>
    <dbReference type="NCBI Taxonomy" id="64152"/>
    <lineage>
        <taxon>Eukaryota</taxon>
        <taxon>Metazoa</taxon>
        <taxon>Chordata</taxon>
        <taxon>Craniata</taxon>
        <taxon>Vertebrata</taxon>
        <taxon>Euteleostomi</taxon>
        <taxon>Actinopterygii</taxon>
        <taxon>Neopterygii</taxon>
        <taxon>Teleostei</taxon>
        <taxon>Neoteleostei</taxon>
        <taxon>Acanthomorphata</taxon>
        <taxon>Anabantaria</taxon>
        <taxon>Anabantiformes</taxon>
        <taxon>Channoidei</taxon>
        <taxon>Channidae</taxon>
        <taxon>Channa</taxon>
    </lineage>
</organism>
<dbReference type="InterPro" id="IPR056759">
    <property type="entry name" value="DYH2-5-8_CC"/>
</dbReference>
<dbReference type="InterPro" id="IPR013594">
    <property type="entry name" value="Dynein_heavy_tail"/>
</dbReference>
<evidence type="ECO:0008006" key="5">
    <source>
        <dbReference type="Google" id="ProtNLM"/>
    </source>
</evidence>
<gene>
    <name evidence="3" type="ORF">Q5P01_002288</name>
</gene>
<dbReference type="GO" id="GO:0007018">
    <property type="term" value="P:microtubule-based movement"/>
    <property type="evidence" value="ECO:0007669"/>
    <property type="project" value="InterPro"/>
</dbReference>
<dbReference type="Pfam" id="PF08385">
    <property type="entry name" value="DHC_N1"/>
    <property type="match status" value="1"/>
</dbReference>
<keyword evidence="4" id="KW-1185">Reference proteome</keyword>
<dbReference type="InterPro" id="IPR026983">
    <property type="entry name" value="DHC"/>
</dbReference>
<dbReference type="GO" id="GO:0045505">
    <property type="term" value="F:dynein intermediate chain binding"/>
    <property type="evidence" value="ECO:0007669"/>
    <property type="project" value="InterPro"/>
</dbReference>
<dbReference type="PANTHER" id="PTHR46532:SF11">
    <property type="entry name" value="DYNEIN AXONEMAL HEAVY CHAIN 12"/>
    <property type="match status" value="1"/>
</dbReference>
<evidence type="ECO:0000259" key="2">
    <source>
        <dbReference type="Pfam" id="PF25007"/>
    </source>
</evidence>
<feature type="domain" description="Dynein axonemal heavy chain 2/5/8 coiled-coil" evidence="2">
    <location>
        <begin position="1049"/>
        <end position="1163"/>
    </location>
</feature>
<sequence length="1186" mass="138437">MEEDYKAIRSLFMGCVGISGVTEELWTEENLKALDQFIEDTSITIMVVYMDAHMGLRVEISIPSKEQVVEQLYYFTRMPGTMITAETFDAVVQFGTVRGDPARAMLHYMTCLPAPLVSLSADRGKDIKDNYMNSMHCQLAFLTDYVYEKQGKTVLYIPMEGLQYSPENASKDKNLVQRMETVVIHWTDQIKELLNAQEIMNMRDSCGPLQEIVFWQSCSKKLLNISQQLQKPGVRHIQKILQLSKSVYLERFCKLAKDIQNSSLEAQSNLVFLSILKEPCEALAQLKPSQFAPKLRQIVNLIRIIWVNSSYYNTRERITGLFRKMSSEIIHLCFKSFCLDLIFKGYVLSSKKVLNDCIQCCRSWKEIYLHASEIHQKYSSKPWDLDHRSFFVVVDSFIQRFRCLVEVCDCQYQFARWEDGQQRPLPRFIGCQGPELTRFLLEIEESFHSGLQNLRTVEKDLLDIKNTTWSNEFNKFRALVKDLETSMQNLINSVFKTVNTVEEGVRLLDTFRPMATREAIKCTVEEKMESVYYLFNRELKMVNNELNQRTRCFPDHMPRLAGQAHWARALRHRLDRPMEVLQKAHFMTESYNRKQVVLTYTQTIHVLDEIVRNNFSIWNQNLGSQYLKRLEQPLMVRCKDKTAKLNINFDNNLLNLFGEIHYWDRLKFEIPQYVIDIYNEREDLRGLRERALLLIRDYNRIIGNLSPSDLGLFRQRIHFIDKKIQPGLNKLMWLSKAASNIFIRDCLSQVEKVQLIIDGYKVSSFSISNLCRQISETLLVKIDGKTVYRNLEFEDDQKSHRQSQLQILQSAHHEIVDIMTNIYKIFSNDGPEVQEYWTTYTKKVDHKVEEAFRKNIVQSMKKLSRAINGDSKASPNPLFKVFLSLRQATPQTVPRVEFSPTLGKLAEIVNILPHLIDTISEFKRLPELLGSRQSEGKPIHTNIEQDEEIKKIQSAIATGMTSNANQLQAYLKTWYKYKDIWEVNKDNVIRSYQRLNLPVTSFDADIHRYTEKANSVQQEETVLNIRFVILDCSPLKSSLVQHCSEWQTKFTQLLSLMATTRLRELHTYLHDNAISLRQPPKTLAELDDSQNLLETLQRSLAKTEAQIPVIHKQFAILDNYKVPVEQDVQEMREVLNGEWVWFQQVLIDSDTMLQKHKEKFKNSFVVSSEDFKKKIQATLQEFNSTG</sequence>
<dbReference type="GO" id="GO:0051959">
    <property type="term" value="F:dynein light intermediate chain binding"/>
    <property type="evidence" value="ECO:0007669"/>
    <property type="project" value="InterPro"/>
</dbReference>
<dbReference type="Pfam" id="PF25007">
    <property type="entry name" value="DYH2-5-8_CC"/>
    <property type="match status" value="1"/>
</dbReference>
<evidence type="ECO:0000313" key="4">
    <source>
        <dbReference type="Proteomes" id="UP001187415"/>
    </source>
</evidence>
<protein>
    <recommendedName>
        <fullName evidence="5">Dynein heavy chain tail domain-containing protein</fullName>
    </recommendedName>
</protein>
<dbReference type="AlphaFoldDB" id="A0AA88NQS7"/>
<proteinExistence type="predicted"/>
<name>A0AA88NQS7_CHASR</name>